<dbReference type="EMBL" id="CALNXK010000488">
    <property type="protein sequence ID" value="CAH3186558.1"/>
    <property type="molecule type" value="Genomic_DNA"/>
</dbReference>
<keyword evidence="2" id="KW-1185">Reference proteome</keyword>
<accession>A0ABN8S9Y3</accession>
<organism evidence="1 2">
    <name type="scientific">Porites lobata</name>
    <dbReference type="NCBI Taxonomy" id="104759"/>
    <lineage>
        <taxon>Eukaryota</taxon>
        <taxon>Metazoa</taxon>
        <taxon>Cnidaria</taxon>
        <taxon>Anthozoa</taxon>
        <taxon>Hexacorallia</taxon>
        <taxon>Scleractinia</taxon>
        <taxon>Fungiina</taxon>
        <taxon>Poritidae</taxon>
        <taxon>Porites</taxon>
    </lineage>
</organism>
<comment type="caution">
    <text evidence="1">The sequence shown here is derived from an EMBL/GenBank/DDBJ whole genome shotgun (WGS) entry which is preliminary data.</text>
</comment>
<feature type="non-terminal residue" evidence="1">
    <location>
        <position position="1"/>
    </location>
</feature>
<feature type="non-terminal residue" evidence="1">
    <location>
        <position position="141"/>
    </location>
</feature>
<evidence type="ECO:0000313" key="2">
    <source>
        <dbReference type="Proteomes" id="UP001159405"/>
    </source>
</evidence>
<name>A0ABN8S9Y3_9CNID</name>
<gene>
    <name evidence="1" type="ORF">PLOB_00034978</name>
</gene>
<dbReference type="Proteomes" id="UP001159405">
    <property type="component" value="Unassembled WGS sequence"/>
</dbReference>
<reference evidence="1 2" key="1">
    <citation type="submission" date="2022-05" db="EMBL/GenBank/DDBJ databases">
        <authorList>
            <consortium name="Genoscope - CEA"/>
            <person name="William W."/>
        </authorList>
    </citation>
    <scope>NUCLEOTIDE SEQUENCE [LARGE SCALE GENOMIC DNA]</scope>
</reference>
<evidence type="ECO:0000313" key="1">
    <source>
        <dbReference type="EMBL" id="CAH3186558.1"/>
    </source>
</evidence>
<proteinExistence type="predicted"/>
<sequence length="141" mass="16364">EELKRELEEEKEKFQMAVSAVMDKWICQANDEDGGSTLFVVLQNKSFPVYSHEVQGFLKTTRGYLTEKLRLIPNTKLVIEDNDVLARGDNKVIPQESLMIWLDGRSESDYATVLELLNKRWKTLDLISVFREAQRTLSVKR</sequence>
<protein>
    <submittedName>
        <fullName evidence="1">Uncharacterized protein</fullName>
    </submittedName>
</protein>